<name>A0AAP0JUF1_9MAGN</name>
<dbReference type="EMBL" id="JBBNAG010000004">
    <property type="protein sequence ID" value="KAK9140397.1"/>
    <property type="molecule type" value="Genomic_DNA"/>
</dbReference>
<keyword evidence="2" id="KW-1185">Reference proteome</keyword>
<organism evidence="1 2">
    <name type="scientific">Stephania cephalantha</name>
    <dbReference type="NCBI Taxonomy" id="152367"/>
    <lineage>
        <taxon>Eukaryota</taxon>
        <taxon>Viridiplantae</taxon>
        <taxon>Streptophyta</taxon>
        <taxon>Embryophyta</taxon>
        <taxon>Tracheophyta</taxon>
        <taxon>Spermatophyta</taxon>
        <taxon>Magnoliopsida</taxon>
        <taxon>Ranunculales</taxon>
        <taxon>Menispermaceae</taxon>
        <taxon>Menispermoideae</taxon>
        <taxon>Cissampelideae</taxon>
        <taxon>Stephania</taxon>
    </lineage>
</organism>
<proteinExistence type="predicted"/>
<dbReference type="Proteomes" id="UP001419268">
    <property type="component" value="Unassembled WGS sequence"/>
</dbReference>
<reference evidence="1 2" key="1">
    <citation type="submission" date="2024-01" db="EMBL/GenBank/DDBJ databases">
        <title>Genome assemblies of Stephania.</title>
        <authorList>
            <person name="Yang L."/>
        </authorList>
    </citation>
    <scope>NUCLEOTIDE SEQUENCE [LARGE SCALE GENOMIC DNA]</scope>
    <source>
        <strain evidence="1">JXDWG</strain>
        <tissue evidence="1">Leaf</tissue>
    </source>
</reference>
<accession>A0AAP0JUF1</accession>
<comment type="caution">
    <text evidence="1">The sequence shown here is derived from an EMBL/GenBank/DDBJ whole genome shotgun (WGS) entry which is preliminary data.</text>
</comment>
<sequence length="136" mass="15954">MKYRYIHAERRWIREADIPQGVHYGDYEDLHPSDLNETFDACEYLDYSFTYPQGDANEDHGIAPSNEEVHQQIRAPHALQATPQPFTHAYIQTYYGMAPPPDMPPYAIYISAQMHDIRELMIQYDMCLRHIGAHLR</sequence>
<evidence type="ECO:0000313" key="2">
    <source>
        <dbReference type="Proteomes" id="UP001419268"/>
    </source>
</evidence>
<evidence type="ECO:0000313" key="1">
    <source>
        <dbReference type="EMBL" id="KAK9140397.1"/>
    </source>
</evidence>
<protein>
    <submittedName>
        <fullName evidence="1">Uncharacterized protein</fullName>
    </submittedName>
</protein>
<gene>
    <name evidence="1" type="ORF">Scep_010078</name>
</gene>
<dbReference type="AlphaFoldDB" id="A0AAP0JUF1"/>